<evidence type="ECO:0000313" key="2">
    <source>
        <dbReference type="Proteomes" id="UP001203297"/>
    </source>
</evidence>
<dbReference type="EMBL" id="WTXG01000007">
    <property type="protein sequence ID" value="KAI0304507.1"/>
    <property type="molecule type" value="Genomic_DNA"/>
</dbReference>
<accession>A0AAD4QQ72</accession>
<keyword evidence="2" id="KW-1185">Reference proteome</keyword>
<organism evidence="1 2">
    <name type="scientific">Multifurca ochricompacta</name>
    <dbReference type="NCBI Taxonomy" id="376703"/>
    <lineage>
        <taxon>Eukaryota</taxon>
        <taxon>Fungi</taxon>
        <taxon>Dikarya</taxon>
        <taxon>Basidiomycota</taxon>
        <taxon>Agaricomycotina</taxon>
        <taxon>Agaricomycetes</taxon>
        <taxon>Russulales</taxon>
        <taxon>Russulaceae</taxon>
        <taxon>Multifurca</taxon>
    </lineage>
</organism>
<protein>
    <submittedName>
        <fullName evidence="1">Uncharacterized protein</fullName>
    </submittedName>
</protein>
<proteinExistence type="predicted"/>
<dbReference type="AlphaFoldDB" id="A0AAD4QQ72"/>
<dbReference type="Proteomes" id="UP001203297">
    <property type="component" value="Unassembled WGS sequence"/>
</dbReference>
<evidence type="ECO:0000313" key="1">
    <source>
        <dbReference type="EMBL" id="KAI0304507.1"/>
    </source>
</evidence>
<gene>
    <name evidence="1" type="ORF">B0F90DRAFT_1625955</name>
</gene>
<reference evidence="1" key="1">
    <citation type="journal article" date="2022" name="New Phytol.">
        <title>Evolutionary transition to the ectomycorrhizal habit in the genomes of a hyperdiverse lineage of mushroom-forming fungi.</title>
        <authorList>
            <person name="Looney B."/>
            <person name="Miyauchi S."/>
            <person name="Morin E."/>
            <person name="Drula E."/>
            <person name="Courty P.E."/>
            <person name="Kohler A."/>
            <person name="Kuo A."/>
            <person name="LaButti K."/>
            <person name="Pangilinan J."/>
            <person name="Lipzen A."/>
            <person name="Riley R."/>
            <person name="Andreopoulos W."/>
            <person name="He G."/>
            <person name="Johnson J."/>
            <person name="Nolan M."/>
            <person name="Tritt A."/>
            <person name="Barry K.W."/>
            <person name="Grigoriev I.V."/>
            <person name="Nagy L.G."/>
            <person name="Hibbett D."/>
            <person name="Henrissat B."/>
            <person name="Matheny P.B."/>
            <person name="Labbe J."/>
            <person name="Martin F.M."/>
        </authorList>
    </citation>
    <scope>NUCLEOTIDE SEQUENCE</scope>
    <source>
        <strain evidence="1">BPL690</strain>
    </source>
</reference>
<sequence>MPLFPWSKEHAQRKYIDLIKEASSKWANWDPTKPIQAGDFGTVNKKTGELMIEGNIYKHNDIATIANQHPLYEAPEVDQYQIHSYEVRGLDARADLSANIAGFQGVAFRSQWKFNKKRGAILWLHKPRLICVPDTFFPNSLQIPLLKGKSVVYQIFICPGFYMYLSNKSSEQVTVSLRANIPPAIPGVSINPALSLGWSAEGCSGVRQHAYRSDPVYTPLFCLKSIQRPLLRRDESGTGRDSVRYLRWEETDVPWDDLDEDG</sequence>
<comment type="caution">
    <text evidence="1">The sequence shown here is derived from an EMBL/GenBank/DDBJ whole genome shotgun (WGS) entry which is preliminary data.</text>
</comment>
<name>A0AAD4QQ72_9AGAM</name>